<evidence type="ECO:0000259" key="1">
    <source>
        <dbReference type="Pfam" id="PF12867"/>
    </source>
</evidence>
<dbReference type="InterPro" id="IPR024775">
    <property type="entry name" value="DinB-like"/>
</dbReference>
<dbReference type="Proteomes" id="UP000623461">
    <property type="component" value="Unassembled WGS sequence"/>
</dbReference>
<comment type="caution">
    <text evidence="2">The sequence shown here is derived from an EMBL/GenBank/DDBJ whole genome shotgun (WGS) entry which is preliminary data.</text>
</comment>
<dbReference type="Gene3D" id="2.160.20.80">
    <property type="entry name" value="E3 ubiquitin-protein ligase SopA"/>
    <property type="match status" value="1"/>
</dbReference>
<proteinExistence type="predicted"/>
<name>A0ABQ2HR65_9MICO</name>
<feature type="domain" description="DinB-like" evidence="1">
    <location>
        <begin position="112"/>
        <end position="255"/>
    </location>
</feature>
<dbReference type="InterPro" id="IPR034660">
    <property type="entry name" value="DinB/YfiT-like"/>
</dbReference>
<evidence type="ECO:0000313" key="3">
    <source>
        <dbReference type="Proteomes" id="UP000623461"/>
    </source>
</evidence>
<reference evidence="3" key="1">
    <citation type="journal article" date="2019" name="Int. J. Syst. Evol. Microbiol.">
        <title>The Global Catalogue of Microorganisms (GCM) 10K type strain sequencing project: providing services to taxonomists for standard genome sequencing and annotation.</title>
        <authorList>
            <consortium name="The Broad Institute Genomics Platform"/>
            <consortium name="The Broad Institute Genome Sequencing Center for Infectious Disease"/>
            <person name="Wu L."/>
            <person name="Ma J."/>
        </authorList>
    </citation>
    <scope>NUCLEOTIDE SEQUENCE [LARGE SCALE GENOMIC DNA]</scope>
    <source>
        <strain evidence="3">JCM 1365</strain>
    </source>
</reference>
<dbReference type="RefSeq" id="WP_030197887.1">
    <property type="nucleotide sequence ID" value="NZ_BMNZ01000002.1"/>
</dbReference>
<gene>
    <name evidence="2" type="ORF">GCM10009721_10590</name>
</gene>
<dbReference type="SUPFAM" id="SSF109854">
    <property type="entry name" value="DinB/YfiT-like putative metalloenzymes"/>
    <property type="match status" value="1"/>
</dbReference>
<dbReference type="EMBL" id="BMNZ01000002">
    <property type="protein sequence ID" value="GGM87555.1"/>
    <property type="molecule type" value="Genomic_DNA"/>
</dbReference>
<sequence length="272" mass="30857">MSDATYEDRTGARFERVRLTGASFEDVHLDGARLHDVDLRNASLRMVDLRGLRARDVWLEDVDITGDVENLVINGVDVAPLIDAELDRRDPDRPKMRPPDAAGYREAWDVVERRWAETVERARTFTPEQLHERVDGEWSFIETLRHLVFATDAWVNRALLGDPEPWDALDLPHDDMPDSPPVPRDRDARPTLEQVLALRADRMATVRRVVDGLTDEALAGTTQPVLEPGYPEPEPYAVTRILRSILNEEYLHRLYAERDLAALAARAARAAG</sequence>
<dbReference type="Pfam" id="PF00805">
    <property type="entry name" value="Pentapeptide"/>
    <property type="match status" value="1"/>
</dbReference>
<dbReference type="Gene3D" id="1.20.120.450">
    <property type="entry name" value="dinb family like domain"/>
    <property type="match status" value="1"/>
</dbReference>
<dbReference type="SUPFAM" id="SSF141571">
    <property type="entry name" value="Pentapeptide repeat-like"/>
    <property type="match status" value="1"/>
</dbReference>
<protein>
    <recommendedName>
        <fullName evidence="1">DinB-like domain-containing protein</fullName>
    </recommendedName>
</protein>
<evidence type="ECO:0000313" key="2">
    <source>
        <dbReference type="EMBL" id="GGM87555.1"/>
    </source>
</evidence>
<organism evidence="2 3">
    <name type="scientific">Terrabacter tumescens</name>
    <dbReference type="NCBI Taxonomy" id="60443"/>
    <lineage>
        <taxon>Bacteria</taxon>
        <taxon>Bacillati</taxon>
        <taxon>Actinomycetota</taxon>
        <taxon>Actinomycetes</taxon>
        <taxon>Micrococcales</taxon>
        <taxon>Intrasporangiaceae</taxon>
        <taxon>Terrabacter</taxon>
    </lineage>
</organism>
<dbReference type="Pfam" id="PF12867">
    <property type="entry name" value="DinB_2"/>
    <property type="match status" value="1"/>
</dbReference>
<accession>A0ABQ2HR65</accession>
<dbReference type="InterPro" id="IPR001646">
    <property type="entry name" value="5peptide_repeat"/>
</dbReference>
<keyword evidence="3" id="KW-1185">Reference proteome</keyword>